<sequence length="607" mass="68093">MRKWPATFWEGSRKDFPNGNALPYLRSWLRIMDWSPRQPFLAKDADSLGEFEYGVYAPLPLTVVQGFRSRVQGKLNLERFASDDVDKPDDSGKPPPDFWRKLNRSPIFHDDAKAGLPSGVCIFFCPRAEDIFEDIPANLSDLCMTRDQWELVATKFYLQNSLVKAMQQKVTSITVDSHEREGTAPSDTLLMCTINTSTASHEGFAVSTSHFKQAKLTLAVVLGATEQQVGRIEFLLRNADEAIGHPLLMLGLSAELLLDLLTDLIEHMRDKCIQVTRKCREMLNDTSSQGTDYAMEVETIRSETSHLDEEVQTSKQSLQKALEFYCPDYKDIASIHNENDIPTGAKHERFVKNKIKMRFQDIFFELDSLMTLTRISVQEMSSMSATIVAVAARRDAAVSVGIANDSARTAKTGTLIAFLAMLYLPMTTVATIVSMPIFNYENDWRDWRYRPAPQSDSPSGDGTATSVVTDGPPPVFSGYFWVYFAVSIALSFATIEVWWRVVRNTNHTSDKVEKPKEKPPHWTLYLVWPLVRRLINSKKTKEPDVDAMSSEEALDKTVSTADTETKTDTGGTDEKVGETGGCGASLFRRMIPKLKKKSTAGTGEEKV</sequence>
<keyword evidence="2" id="KW-0472">Membrane</keyword>
<dbReference type="AlphaFoldDB" id="A0AAJ0MFI1"/>
<gene>
    <name evidence="3" type="ORF">B0T25DRAFT_537239</name>
</gene>
<evidence type="ECO:0000313" key="4">
    <source>
        <dbReference type="Proteomes" id="UP001275084"/>
    </source>
</evidence>
<protein>
    <submittedName>
        <fullName evidence="3">Uncharacterized protein</fullName>
    </submittedName>
</protein>
<name>A0AAJ0MFI1_9PEZI</name>
<comment type="caution">
    <text evidence="3">The sequence shown here is derived from an EMBL/GenBank/DDBJ whole genome shotgun (WGS) entry which is preliminary data.</text>
</comment>
<proteinExistence type="predicted"/>
<reference evidence="3" key="1">
    <citation type="journal article" date="2023" name="Mol. Phylogenet. Evol.">
        <title>Genome-scale phylogeny and comparative genomics of the fungal order Sordariales.</title>
        <authorList>
            <person name="Hensen N."/>
            <person name="Bonometti L."/>
            <person name="Westerberg I."/>
            <person name="Brannstrom I.O."/>
            <person name="Guillou S."/>
            <person name="Cros-Aarteil S."/>
            <person name="Calhoun S."/>
            <person name="Haridas S."/>
            <person name="Kuo A."/>
            <person name="Mondo S."/>
            <person name="Pangilinan J."/>
            <person name="Riley R."/>
            <person name="LaButti K."/>
            <person name="Andreopoulos B."/>
            <person name="Lipzen A."/>
            <person name="Chen C."/>
            <person name="Yan M."/>
            <person name="Daum C."/>
            <person name="Ng V."/>
            <person name="Clum A."/>
            <person name="Steindorff A."/>
            <person name="Ohm R.A."/>
            <person name="Martin F."/>
            <person name="Silar P."/>
            <person name="Natvig D.O."/>
            <person name="Lalanne C."/>
            <person name="Gautier V."/>
            <person name="Ament-Velasquez S.L."/>
            <person name="Kruys A."/>
            <person name="Hutchinson M.I."/>
            <person name="Powell A.J."/>
            <person name="Barry K."/>
            <person name="Miller A.N."/>
            <person name="Grigoriev I.V."/>
            <person name="Debuchy R."/>
            <person name="Gladieux P."/>
            <person name="Hiltunen Thoren M."/>
            <person name="Johannesson H."/>
        </authorList>
    </citation>
    <scope>NUCLEOTIDE SEQUENCE</scope>
    <source>
        <strain evidence="3">CBS 955.72</strain>
    </source>
</reference>
<feature type="transmembrane region" description="Helical" evidence="2">
    <location>
        <begin position="480"/>
        <end position="499"/>
    </location>
</feature>
<organism evidence="3 4">
    <name type="scientific">Lasiosphaeria hispida</name>
    <dbReference type="NCBI Taxonomy" id="260671"/>
    <lineage>
        <taxon>Eukaryota</taxon>
        <taxon>Fungi</taxon>
        <taxon>Dikarya</taxon>
        <taxon>Ascomycota</taxon>
        <taxon>Pezizomycotina</taxon>
        <taxon>Sordariomycetes</taxon>
        <taxon>Sordariomycetidae</taxon>
        <taxon>Sordariales</taxon>
        <taxon>Lasiosphaeriaceae</taxon>
        <taxon>Lasiosphaeria</taxon>
    </lineage>
</organism>
<dbReference type="Proteomes" id="UP001275084">
    <property type="component" value="Unassembled WGS sequence"/>
</dbReference>
<reference evidence="3" key="2">
    <citation type="submission" date="2023-06" db="EMBL/GenBank/DDBJ databases">
        <authorList>
            <consortium name="Lawrence Berkeley National Laboratory"/>
            <person name="Haridas S."/>
            <person name="Hensen N."/>
            <person name="Bonometti L."/>
            <person name="Westerberg I."/>
            <person name="Brannstrom I.O."/>
            <person name="Guillou S."/>
            <person name="Cros-Aarteil S."/>
            <person name="Calhoun S."/>
            <person name="Kuo A."/>
            <person name="Mondo S."/>
            <person name="Pangilinan J."/>
            <person name="Riley R."/>
            <person name="Labutti K."/>
            <person name="Andreopoulos B."/>
            <person name="Lipzen A."/>
            <person name="Chen C."/>
            <person name="Yanf M."/>
            <person name="Daum C."/>
            <person name="Ng V."/>
            <person name="Clum A."/>
            <person name="Steindorff A."/>
            <person name="Ohm R."/>
            <person name="Martin F."/>
            <person name="Silar P."/>
            <person name="Natvig D."/>
            <person name="Lalanne C."/>
            <person name="Gautier V."/>
            <person name="Ament-Velasquez S.L."/>
            <person name="Kruys A."/>
            <person name="Hutchinson M.I."/>
            <person name="Powell A.J."/>
            <person name="Barry K."/>
            <person name="Miller A.N."/>
            <person name="Grigoriev I.V."/>
            <person name="Debuchy R."/>
            <person name="Gladieux P."/>
            <person name="Thoren M.H."/>
            <person name="Johannesson H."/>
        </authorList>
    </citation>
    <scope>NUCLEOTIDE SEQUENCE</scope>
    <source>
        <strain evidence="3">CBS 955.72</strain>
    </source>
</reference>
<feature type="region of interest" description="Disordered" evidence="1">
    <location>
        <begin position="539"/>
        <end position="584"/>
    </location>
</feature>
<feature type="compositionally biased region" description="Basic and acidic residues" evidence="1">
    <location>
        <begin position="563"/>
        <end position="577"/>
    </location>
</feature>
<accession>A0AAJ0MFI1</accession>
<keyword evidence="4" id="KW-1185">Reference proteome</keyword>
<feature type="transmembrane region" description="Helical" evidence="2">
    <location>
        <begin position="415"/>
        <end position="438"/>
    </location>
</feature>
<evidence type="ECO:0000313" key="3">
    <source>
        <dbReference type="EMBL" id="KAK3356712.1"/>
    </source>
</evidence>
<dbReference type="EMBL" id="JAUIQD010000003">
    <property type="protein sequence ID" value="KAK3356712.1"/>
    <property type="molecule type" value="Genomic_DNA"/>
</dbReference>
<evidence type="ECO:0000256" key="1">
    <source>
        <dbReference type="SAM" id="MobiDB-lite"/>
    </source>
</evidence>
<keyword evidence="2" id="KW-1133">Transmembrane helix</keyword>
<keyword evidence="2" id="KW-0812">Transmembrane</keyword>
<evidence type="ECO:0000256" key="2">
    <source>
        <dbReference type="SAM" id="Phobius"/>
    </source>
</evidence>